<proteinExistence type="predicted"/>
<feature type="transmembrane region" description="Helical" evidence="2">
    <location>
        <begin position="262"/>
        <end position="282"/>
    </location>
</feature>
<evidence type="ECO:0000313" key="3">
    <source>
        <dbReference type="EMBL" id="GGS42412.1"/>
    </source>
</evidence>
<keyword evidence="2" id="KW-1133">Transmembrane helix</keyword>
<feature type="transmembrane region" description="Helical" evidence="2">
    <location>
        <begin position="197"/>
        <end position="217"/>
    </location>
</feature>
<comment type="caution">
    <text evidence="3">The sequence shown here is derived from an EMBL/GenBank/DDBJ whole genome shotgun (WGS) entry which is preliminary data.</text>
</comment>
<sequence>MIVAALAQELRPGSLQRPFRTRGFGSRVRPLPSGSGSRSEAAARPVSCGGHAALGEGSALSAGSGQRGGGPGNQQPRTLPEAGMPGVGSASLLWRRIRQSACRTESGAGGTVYSLVWGAFVTTLGWVLATDFRGAAHRFHAFTHAATPFRGSGAPVVGVGFLRLVAGVFALIGPIVLVSGLLDLWRGEAESYSSPPVSGWFVLVEAVIVGAILWSAWRRSGFLRRQWGPGSVLWRTAAAGVTASVGVFAALLALGWGTWMPAAWLLGGLCGITLLLSGPAGGPADG</sequence>
<name>A0ABQ2SYV5_STRBA</name>
<feature type="compositionally biased region" description="Low complexity" evidence="1">
    <location>
        <begin position="33"/>
        <end position="64"/>
    </location>
</feature>
<feature type="transmembrane region" description="Helical" evidence="2">
    <location>
        <begin position="153"/>
        <end position="177"/>
    </location>
</feature>
<accession>A0ABQ2SYV5</accession>
<feature type="region of interest" description="Disordered" evidence="1">
    <location>
        <begin position="16"/>
        <end position="84"/>
    </location>
</feature>
<keyword evidence="2" id="KW-0472">Membrane</keyword>
<organism evidence="3 4">
    <name type="scientific">Streptomyces badius</name>
    <dbReference type="NCBI Taxonomy" id="1941"/>
    <lineage>
        <taxon>Bacteria</taxon>
        <taxon>Bacillati</taxon>
        <taxon>Actinomycetota</taxon>
        <taxon>Actinomycetes</taxon>
        <taxon>Kitasatosporales</taxon>
        <taxon>Streptomycetaceae</taxon>
        <taxon>Streptomyces</taxon>
    </lineage>
</organism>
<evidence type="ECO:0000256" key="1">
    <source>
        <dbReference type="SAM" id="MobiDB-lite"/>
    </source>
</evidence>
<feature type="transmembrane region" description="Helical" evidence="2">
    <location>
        <begin position="112"/>
        <end position="132"/>
    </location>
</feature>
<evidence type="ECO:0000313" key="4">
    <source>
        <dbReference type="Proteomes" id="UP000659767"/>
    </source>
</evidence>
<evidence type="ECO:0000256" key="2">
    <source>
        <dbReference type="SAM" id="Phobius"/>
    </source>
</evidence>
<gene>
    <name evidence="3" type="ORF">GCM10010253_15580</name>
</gene>
<reference evidence="4" key="1">
    <citation type="journal article" date="2019" name="Int. J. Syst. Evol. Microbiol.">
        <title>The Global Catalogue of Microorganisms (GCM) 10K type strain sequencing project: providing services to taxonomists for standard genome sequencing and annotation.</title>
        <authorList>
            <consortium name="The Broad Institute Genomics Platform"/>
            <consortium name="The Broad Institute Genome Sequencing Center for Infectious Disease"/>
            <person name="Wu L."/>
            <person name="Ma J."/>
        </authorList>
    </citation>
    <scope>NUCLEOTIDE SEQUENCE [LARGE SCALE GENOMIC DNA]</scope>
    <source>
        <strain evidence="4">JCM 4350</strain>
    </source>
</reference>
<keyword evidence="4" id="KW-1185">Reference proteome</keyword>
<feature type="transmembrane region" description="Helical" evidence="2">
    <location>
        <begin position="237"/>
        <end position="256"/>
    </location>
</feature>
<keyword evidence="2" id="KW-0812">Transmembrane</keyword>
<evidence type="ECO:0008006" key="5">
    <source>
        <dbReference type="Google" id="ProtNLM"/>
    </source>
</evidence>
<dbReference type="Proteomes" id="UP000659767">
    <property type="component" value="Unassembled WGS sequence"/>
</dbReference>
<dbReference type="EMBL" id="BMSZ01000003">
    <property type="protein sequence ID" value="GGS42412.1"/>
    <property type="molecule type" value="Genomic_DNA"/>
</dbReference>
<protein>
    <recommendedName>
        <fullName evidence="5">DUF998 domain-containing protein</fullName>
    </recommendedName>
</protein>